<dbReference type="AlphaFoldDB" id="A0A433YAQ4"/>
<keyword evidence="4" id="KW-1185">Reference proteome</keyword>
<feature type="transmembrane region" description="Helical" evidence="1">
    <location>
        <begin position="49"/>
        <end position="69"/>
    </location>
</feature>
<evidence type="ECO:0000313" key="4">
    <source>
        <dbReference type="Proteomes" id="UP000279446"/>
    </source>
</evidence>
<evidence type="ECO:0000259" key="2">
    <source>
        <dbReference type="Pfam" id="PF07670"/>
    </source>
</evidence>
<feature type="transmembrane region" description="Helical" evidence="1">
    <location>
        <begin position="89"/>
        <end position="110"/>
    </location>
</feature>
<sequence>MNRDNSVTGSHSLALATTIGLGAIAALLVFSIVYAPAATFQASGQGLTIWWRIVFPAMLPFLVLSQILLAGGFAQGLGTLLDPFTRKALGLPGIAGWVLPLGMTAGFPAAAEATATLYKQGKISTLEAEKLAGAAHFCSPVLLIVVVGTGFLGVPGLGLLLLVVHWAAGLAAGMTLHFLTTSKQKKTTTKELKTQEQSKRASSRLKLAIRNMEEVRREDGRGFGKLLGDSVTSAVQTMMVTGGFMLIFAVVIQVISSFLPTEILAFPIAGLLEVHLGAYSATKLDLTPALQSALLGAALGWSGLCATLQVRAILGPIGIKGRYFLINRMLHGIYAYIFTLLLWKPLTLLTGVLPVNKEIERSGVLTKSIEAILPNWNQVMAIFEWQVWLLGLLVGLFLLLGLFWRRHMDT</sequence>
<feature type="transmembrane region" description="Helical" evidence="1">
    <location>
        <begin position="244"/>
        <end position="269"/>
    </location>
</feature>
<evidence type="ECO:0000256" key="1">
    <source>
        <dbReference type="SAM" id="Phobius"/>
    </source>
</evidence>
<feature type="transmembrane region" description="Helical" evidence="1">
    <location>
        <begin position="12"/>
        <end position="37"/>
    </location>
</feature>
<feature type="transmembrane region" description="Helical" evidence="1">
    <location>
        <begin position="131"/>
        <end position="153"/>
    </location>
</feature>
<keyword evidence="1" id="KW-1133">Transmembrane helix</keyword>
<evidence type="ECO:0000313" key="3">
    <source>
        <dbReference type="EMBL" id="RUT46946.1"/>
    </source>
</evidence>
<comment type="caution">
    <text evidence="3">The sequence shown here is derived from an EMBL/GenBank/DDBJ whole genome shotgun (WGS) entry which is preliminary data.</text>
</comment>
<organism evidence="3 4">
    <name type="scientific">Paenibacillus anaericanus</name>
    <dbReference type="NCBI Taxonomy" id="170367"/>
    <lineage>
        <taxon>Bacteria</taxon>
        <taxon>Bacillati</taxon>
        <taxon>Bacillota</taxon>
        <taxon>Bacilli</taxon>
        <taxon>Bacillales</taxon>
        <taxon>Paenibacillaceae</taxon>
        <taxon>Paenibacillus</taxon>
    </lineage>
</organism>
<feature type="transmembrane region" description="Helical" evidence="1">
    <location>
        <begin position="289"/>
        <end position="313"/>
    </location>
</feature>
<name>A0A433YAQ4_9BACL</name>
<keyword evidence="1" id="KW-0812">Transmembrane</keyword>
<feature type="transmembrane region" description="Helical" evidence="1">
    <location>
        <begin position="325"/>
        <end position="343"/>
    </location>
</feature>
<dbReference type="Proteomes" id="UP000279446">
    <property type="component" value="Unassembled WGS sequence"/>
</dbReference>
<feature type="transmembrane region" description="Helical" evidence="1">
    <location>
        <begin position="385"/>
        <end position="404"/>
    </location>
</feature>
<accession>A0A433YAQ4</accession>
<dbReference type="Pfam" id="PF07670">
    <property type="entry name" value="Gate"/>
    <property type="match status" value="1"/>
</dbReference>
<reference evidence="3 4" key="1">
    <citation type="submission" date="2018-12" db="EMBL/GenBank/DDBJ databases">
        <authorList>
            <person name="Sun L."/>
            <person name="Chen Z."/>
        </authorList>
    </citation>
    <scope>NUCLEOTIDE SEQUENCE [LARGE SCALE GENOMIC DNA]</scope>
    <source>
        <strain evidence="3 4">DSM 15890</strain>
    </source>
</reference>
<dbReference type="RefSeq" id="WP_127191830.1">
    <property type="nucleotide sequence ID" value="NZ_RZNY01000006.1"/>
</dbReference>
<protein>
    <submittedName>
        <fullName evidence="3">Nucleoside recognition domain-containing protein</fullName>
    </submittedName>
</protein>
<dbReference type="InterPro" id="IPR011642">
    <property type="entry name" value="Gate_dom"/>
</dbReference>
<keyword evidence="1" id="KW-0472">Membrane</keyword>
<proteinExistence type="predicted"/>
<feature type="domain" description="Nucleoside transporter/FeoB GTPase Gate" evidence="2">
    <location>
        <begin position="53"/>
        <end position="145"/>
    </location>
</feature>
<feature type="transmembrane region" description="Helical" evidence="1">
    <location>
        <begin position="159"/>
        <end position="180"/>
    </location>
</feature>
<dbReference type="EMBL" id="RZNY01000006">
    <property type="protein sequence ID" value="RUT46946.1"/>
    <property type="molecule type" value="Genomic_DNA"/>
</dbReference>
<dbReference type="OrthoDB" id="1645614at2"/>
<gene>
    <name evidence="3" type="ORF">EJP82_09590</name>
</gene>